<dbReference type="Proteomes" id="UP000319931">
    <property type="component" value="Unassembled WGS sequence"/>
</dbReference>
<dbReference type="EMBL" id="RCZC01000001">
    <property type="protein sequence ID" value="TPG56425.1"/>
    <property type="molecule type" value="Genomic_DNA"/>
</dbReference>
<organism evidence="1 2">
    <name type="scientific">Sphingomonas glacialis</name>
    <dbReference type="NCBI Taxonomy" id="658225"/>
    <lineage>
        <taxon>Bacteria</taxon>
        <taxon>Pseudomonadati</taxon>
        <taxon>Pseudomonadota</taxon>
        <taxon>Alphaproteobacteria</taxon>
        <taxon>Sphingomonadales</taxon>
        <taxon>Sphingomonadaceae</taxon>
        <taxon>Sphingomonas</taxon>
    </lineage>
</organism>
<accession>A0A502G3P4</accession>
<reference evidence="1 2" key="1">
    <citation type="journal article" date="2019" name="Environ. Microbiol.">
        <title>Species interactions and distinct microbial communities in high Arctic permafrost affected cryosols are associated with the CH4 and CO2 gas fluxes.</title>
        <authorList>
            <person name="Altshuler I."/>
            <person name="Hamel J."/>
            <person name="Turney S."/>
            <person name="Magnuson E."/>
            <person name="Levesque R."/>
            <person name="Greer C."/>
            <person name="Whyte L.G."/>
        </authorList>
    </citation>
    <scope>NUCLEOTIDE SEQUENCE [LARGE SCALE GENOMIC DNA]</scope>
    <source>
        <strain evidence="1 2">E6.1</strain>
    </source>
</reference>
<comment type="caution">
    <text evidence="1">The sequence shown here is derived from an EMBL/GenBank/DDBJ whole genome shotgun (WGS) entry which is preliminary data.</text>
</comment>
<gene>
    <name evidence="1" type="ORF">EAH76_02430</name>
</gene>
<dbReference type="Pfam" id="PF10094">
    <property type="entry name" value="DUF2332"/>
    <property type="match status" value="1"/>
</dbReference>
<keyword evidence="2" id="KW-1185">Reference proteome</keyword>
<proteinExistence type="predicted"/>
<name>A0A502G3P4_9SPHN</name>
<protein>
    <submittedName>
        <fullName evidence="1">DUF2332 domain-containing protein</fullName>
    </submittedName>
</protein>
<dbReference type="OrthoDB" id="7666987at2"/>
<dbReference type="InterPro" id="IPR011200">
    <property type="entry name" value="UCP012608"/>
</dbReference>
<dbReference type="PIRSF" id="PIRSF012608">
    <property type="entry name" value="UCP012608"/>
    <property type="match status" value="1"/>
</dbReference>
<evidence type="ECO:0000313" key="2">
    <source>
        <dbReference type="Proteomes" id="UP000319931"/>
    </source>
</evidence>
<sequence length="366" mass="38734">MADEQSNRDAFRIQQHYCEANAAPVYARMCAAIADGLTRRSVIGARVLDWPGEPTRDALPLRLFGGLHALVQAGRDAGLAAVYSGAVTDAGAILATIERVLGEHEAALLPWLDGPPQTNEPGRSAALLLGLLEIARACGPRVEVLEIGSSAGLNLLIGRYRFDLGGAGFGPDDSPVTITPRWSGPAPAVVPLEIVSVRGCDVAPIDATDPAVAARLAAYVWPETPERLERVRAAVEMVREHGVSLERADAADWIEARLAEPQEAGVTRVLMHSVVWQYLPEAVAERVRVAMAAAGARATVERPLGWVAMEPDRSVGHQVVRARSWPGDGEWATVATSHAHGTWIDTGAGAGAAALVDLPAAARVRV</sequence>
<evidence type="ECO:0000313" key="1">
    <source>
        <dbReference type="EMBL" id="TPG56425.1"/>
    </source>
</evidence>
<dbReference type="AlphaFoldDB" id="A0A502G3P4"/>
<dbReference type="RefSeq" id="WP_140847567.1">
    <property type="nucleotide sequence ID" value="NZ_RCZC01000001.1"/>
</dbReference>